<organism evidence="7 8">
    <name type="scientific">Gnomoniopsis smithogilvyi</name>
    <dbReference type="NCBI Taxonomy" id="1191159"/>
    <lineage>
        <taxon>Eukaryota</taxon>
        <taxon>Fungi</taxon>
        <taxon>Dikarya</taxon>
        <taxon>Ascomycota</taxon>
        <taxon>Pezizomycotina</taxon>
        <taxon>Sordariomycetes</taxon>
        <taxon>Sordariomycetidae</taxon>
        <taxon>Diaporthales</taxon>
        <taxon>Gnomoniaceae</taxon>
        <taxon>Gnomoniopsis</taxon>
    </lineage>
</organism>
<evidence type="ECO:0000313" key="8">
    <source>
        <dbReference type="Proteomes" id="UP001140453"/>
    </source>
</evidence>
<dbReference type="SUPFAM" id="SSF56176">
    <property type="entry name" value="FAD-binding/transporter-associated domain-like"/>
    <property type="match status" value="1"/>
</dbReference>
<protein>
    <recommendedName>
        <fullName evidence="6">FAD-binding PCMH-type domain-containing protein</fullName>
    </recommendedName>
</protein>
<dbReference type="InterPro" id="IPR036318">
    <property type="entry name" value="FAD-bd_PCMH-like_sf"/>
</dbReference>
<feature type="domain" description="FAD-binding PCMH-type" evidence="6">
    <location>
        <begin position="38"/>
        <end position="215"/>
    </location>
</feature>
<comment type="caution">
    <text evidence="7">The sequence shown here is derived from an EMBL/GenBank/DDBJ whole genome shotgun (WGS) entry which is preliminary data.</text>
</comment>
<evidence type="ECO:0000256" key="5">
    <source>
        <dbReference type="SAM" id="SignalP"/>
    </source>
</evidence>
<dbReference type="EMBL" id="JAPEVB010000006">
    <property type="protein sequence ID" value="KAJ4386786.1"/>
    <property type="molecule type" value="Genomic_DNA"/>
</dbReference>
<dbReference type="InterPro" id="IPR006094">
    <property type="entry name" value="Oxid_FAD_bind_N"/>
</dbReference>
<dbReference type="InterPro" id="IPR016166">
    <property type="entry name" value="FAD-bd_PCMH"/>
</dbReference>
<accession>A0A9W9CT19</accession>
<dbReference type="Proteomes" id="UP001140453">
    <property type="component" value="Unassembled WGS sequence"/>
</dbReference>
<reference evidence="7" key="1">
    <citation type="submission" date="2022-10" db="EMBL/GenBank/DDBJ databases">
        <title>Tapping the CABI collections for fungal endophytes: first genome assemblies for Collariella, Neodidymelliopsis, Ascochyta clinopodiicola, Didymella pomorum, Didymosphaeria variabile, Neocosmospora piperis and Neocucurbitaria cava.</title>
        <authorList>
            <person name="Hill R."/>
        </authorList>
    </citation>
    <scope>NUCLEOTIDE SEQUENCE</scope>
    <source>
        <strain evidence="7">IMI 355082</strain>
    </source>
</reference>
<dbReference type="Pfam" id="PF01565">
    <property type="entry name" value="FAD_binding_4"/>
    <property type="match status" value="1"/>
</dbReference>
<evidence type="ECO:0000256" key="2">
    <source>
        <dbReference type="ARBA" id="ARBA00022630"/>
    </source>
</evidence>
<evidence type="ECO:0000256" key="3">
    <source>
        <dbReference type="ARBA" id="ARBA00022827"/>
    </source>
</evidence>
<dbReference type="GO" id="GO:0071949">
    <property type="term" value="F:FAD binding"/>
    <property type="evidence" value="ECO:0007669"/>
    <property type="project" value="InterPro"/>
</dbReference>
<feature type="signal peptide" evidence="5">
    <location>
        <begin position="1"/>
        <end position="22"/>
    </location>
</feature>
<dbReference type="PANTHER" id="PTHR42973">
    <property type="entry name" value="BINDING OXIDOREDUCTASE, PUTATIVE (AFU_ORTHOLOGUE AFUA_1G17690)-RELATED"/>
    <property type="match status" value="1"/>
</dbReference>
<dbReference type="Gene3D" id="3.30.465.10">
    <property type="match status" value="1"/>
</dbReference>
<keyword evidence="8" id="KW-1185">Reference proteome</keyword>
<feature type="chain" id="PRO_5040846788" description="FAD-binding PCMH-type domain-containing protein" evidence="5">
    <location>
        <begin position="23"/>
        <end position="494"/>
    </location>
</feature>
<dbReference type="GO" id="GO:0016491">
    <property type="term" value="F:oxidoreductase activity"/>
    <property type="evidence" value="ECO:0007669"/>
    <property type="project" value="UniProtKB-KW"/>
</dbReference>
<name>A0A9W9CT19_9PEZI</name>
<proteinExistence type="inferred from homology"/>
<dbReference type="AlphaFoldDB" id="A0A9W9CT19"/>
<keyword evidence="2" id="KW-0285">Flavoprotein</keyword>
<dbReference type="PANTHER" id="PTHR42973:SF53">
    <property type="entry name" value="FAD-BINDING PCMH-TYPE DOMAIN-CONTAINING PROTEIN-RELATED"/>
    <property type="match status" value="1"/>
</dbReference>
<sequence>MRPSFSTILLGLMLAISSLSLADSCCEILGSTLPGKVLSPGSATYTSLNNNRCSPRSTSDVSVAVAILSNNNCPFAIKSGGHTAIPGANDIDDGVMLDLSYLNDTSVAPDNQTVHLGAGGTWQNAYDTLPSDIVFPGGECGGTGVAGVSLGGGMSLYLAAVGWVADNIRNFEVVLASGEVVDANATSNADLYHALKGGSSNFGVVTHIDLETISTSSNTNSENSSVPIPGAIYVAQVVSPAYANVTEAVLGNLVNFTLANNDDPLASAQIIYQMASTGDSTVDVIMTHNDGISAPIIEQSLSISPVLASQNGVIDMSTMAAEATEIYPDGYRDLAATYTFVNDLATALAIQNVTEALNTELQKEVPNMNWIFSYTPLPSIATQQSLNRGGNILGLDRKVEDRIVLFLSPRWQDAQYDGIMYNATQTWYQRVDAVARALHTNDDFLYLNFAGGFQNPLASYGNGSLDFLRGVAQKYDPAGIFQRLVPGGFKLTDA</sequence>
<evidence type="ECO:0000259" key="6">
    <source>
        <dbReference type="PROSITE" id="PS51387"/>
    </source>
</evidence>
<keyword evidence="5" id="KW-0732">Signal</keyword>
<evidence type="ECO:0000256" key="1">
    <source>
        <dbReference type="ARBA" id="ARBA00005466"/>
    </source>
</evidence>
<dbReference type="PROSITE" id="PS51387">
    <property type="entry name" value="FAD_PCMH"/>
    <property type="match status" value="1"/>
</dbReference>
<keyword evidence="3" id="KW-0274">FAD</keyword>
<evidence type="ECO:0000313" key="7">
    <source>
        <dbReference type="EMBL" id="KAJ4386786.1"/>
    </source>
</evidence>
<dbReference type="InterPro" id="IPR016169">
    <property type="entry name" value="FAD-bd_PCMH_sub2"/>
</dbReference>
<evidence type="ECO:0000256" key="4">
    <source>
        <dbReference type="ARBA" id="ARBA00023002"/>
    </source>
</evidence>
<dbReference type="InterPro" id="IPR050416">
    <property type="entry name" value="FAD-linked_Oxidoreductase"/>
</dbReference>
<keyword evidence="4" id="KW-0560">Oxidoreductase</keyword>
<comment type="similarity">
    <text evidence="1">Belongs to the oxygen-dependent FAD-linked oxidoreductase family.</text>
</comment>
<dbReference type="OrthoDB" id="2151789at2759"/>
<gene>
    <name evidence="7" type="ORF">N0V93_009684</name>
</gene>